<name>A0A6P7SSP7_9MOLL</name>
<feature type="compositionally biased region" description="Acidic residues" evidence="1">
    <location>
        <begin position="73"/>
        <end position="84"/>
    </location>
</feature>
<gene>
    <name evidence="3" type="primary">LOC115216243</name>
</gene>
<organism evidence="2 3">
    <name type="scientific">Octopus sinensis</name>
    <name type="common">East Asian common octopus</name>
    <dbReference type="NCBI Taxonomy" id="2607531"/>
    <lineage>
        <taxon>Eukaryota</taxon>
        <taxon>Metazoa</taxon>
        <taxon>Spiralia</taxon>
        <taxon>Lophotrochozoa</taxon>
        <taxon>Mollusca</taxon>
        <taxon>Cephalopoda</taxon>
        <taxon>Coleoidea</taxon>
        <taxon>Octopodiformes</taxon>
        <taxon>Octopoda</taxon>
        <taxon>Incirrata</taxon>
        <taxon>Octopodidae</taxon>
        <taxon>Octopus</taxon>
    </lineage>
</organism>
<dbReference type="RefSeq" id="XP_029641300.1">
    <property type="nucleotide sequence ID" value="XM_029785440.1"/>
</dbReference>
<accession>A0A6P7SSP7</accession>
<feature type="compositionally biased region" description="Polar residues" evidence="1">
    <location>
        <begin position="47"/>
        <end position="57"/>
    </location>
</feature>
<feature type="compositionally biased region" description="Basic and acidic residues" evidence="1">
    <location>
        <begin position="105"/>
        <end position="124"/>
    </location>
</feature>
<evidence type="ECO:0000256" key="1">
    <source>
        <dbReference type="SAM" id="MobiDB-lite"/>
    </source>
</evidence>
<dbReference type="Proteomes" id="UP000515154">
    <property type="component" value="Linkage group LG10"/>
</dbReference>
<evidence type="ECO:0000313" key="3">
    <source>
        <dbReference type="RefSeq" id="XP_029641300.1"/>
    </source>
</evidence>
<dbReference type="KEGG" id="osn:115216243"/>
<dbReference type="AlphaFoldDB" id="A0A6P7SSP7"/>
<protein>
    <submittedName>
        <fullName evidence="3">Nonsense-mediated mRNA decay protein 2-like</fullName>
    </submittedName>
</protein>
<proteinExistence type="predicted"/>
<reference evidence="3" key="1">
    <citation type="submission" date="2025-08" db="UniProtKB">
        <authorList>
            <consortium name="RefSeq"/>
        </authorList>
    </citation>
    <scope>IDENTIFICATION</scope>
</reference>
<evidence type="ECO:0000313" key="2">
    <source>
        <dbReference type="Proteomes" id="UP000515154"/>
    </source>
</evidence>
<feature type="region of interest" description="Disordered" evidence="1">
    <location>
        <begin position="47"/>
        <end position="124"/>
    </location>
</feature>
<sequence>MRCRSALLHSSFFSTVPDTPSDPSSRVPSSLIFREIRTHLPSLFGMWSTNKSHQPSRIPSEENKHASNYDYANDVDDDDYDNDGDVNNNRYDVSGSEHDLDDDHDDIREENHDTAYDNVTDADH</sequence>
<keyword evidence="2" id="KW-1185">Reference proteome</keyword>